<organism evidence="2 3">
    <name type="scientific">Zootermopsis nevadensis</name>
    <name type="common">Dampwood termite</name>
    <dbReference type="NCBI Taxonomy" id="136037"/>
    <lineage>
        <taxon>Eukaryota</taxon>
        <taxon>Metazoa</taxon>
        <taxon>Ecdysozoa</taxon>
        <taxon>Arthropoda</taxon>
        <taxon>Hexapoda</taxon>
        <taxon>Insecta</taxon>
        <taxon>Pterygota</taxon>
        <taxon>Neoptera</taxon>
        <taxon>Polyneoptera</taxon>
        <taxon>Dictyoptera</taxon>
        <taxon>Blattodea</taxon>
        <taxon>Blattoidea</taxon>
        <taxon>Termitoidae</taxon>
        <taxon>Termopsidae</taxon>
        <taxon>Zootermopsis</taxon>
    </lineage>
</organism>
<protein>
    <submittedName>
        <fullName evidence="2">Uncharacterized protein</fullName>
    </submittedName>
</protein>
<dbReference type="SUPFAM" id="SSF52058">
    <property type="entry name" value="L domain-like"/>
    <property type="match status" value="1"/>
</dbReference>
<name>A0A067R755_ZOONE</name>
<keyword evidence="1" id="KW-0732">Signal</keyword>
<evidence type="ECO:0000313" key="3">
    <source>
        <dbReference type="Proteomes" id="UP000027135"/>
    </source>
</evidence>
<dbReference type="EMBL" id="KK852657">
    <property type="protein sequence ID" value="KDR19240.1"/>
    <property type="molecule type" value="Genomic_DNA"/>
</dbReference>
<evidence type="ECO:0000313" key="2">
    <source>
        <dbReference type="EMBL" id="KDR19240.1"/>
    </source>
</evidence>
<gene>
    <name evidence="2" type="ORF">L798_06295</name>
</gene>
<evidence type="ECO:0000256" key="1">
    <source>
        <dbReference type="SAM" id="SignalP"/>
    </source>
</evidence>
<reference evidence="2 3" key="1">
    <citation type="journal article" date="2014" name="Nat. Commun.">
        <title>Molecular traces of alternative social organization in a termite genome.</title>
        <authorList>
            <person name="Terrapon N."/>
            <person name="Li C."/>
            <person name="Robertson H.M."/>
            <person name="Ji L."/>
            <person name="Meng X."/>
            <person name="Booth W."/>
            <person name="Chen Z."/>
            <person name="Childers C.P."/>
            <person name="Glastad K.M."/>
            <person name="Gokhale K."/>
            <person name="Gowin J."/>
            <person name="Gronenberg W."/>
            <person name="Hermansen R.A."/>
            <person name="Hu H."/>
            <person name="Hunt B.G."/>
            <person name="Huylmans A.K."/>
            <person name="Khalil S.M."/>
            <person name="Mitchell R.D."/>
            <person name="Munoz-Torres M.C."/>
            <person name="Mustard J.A."/>
            <person name="Pan H."/>
            <person name="Reese J.T."/>
            <person name="Scharf M.E."/>
            <person name="Sun F."/>
            <person name="Vogel H."/>
            <person name="Xiao J."/>
            <person name="Yang W."/>
            <person name="Yang Z."/>
            <person name="Yang Z."/>
            <person name="Zhou J."/>
            <person name="Zhu J."/>
            <person name="Brent C.S."/>
            <person name="Elsik C.G."/>
            <person name="Goodisman M.A."/>
            <person name="Liberles D.A."/>
            <person name="Roe R.M."/>
            <person name="Vargo E.L."/>
            <person name="Vilcinskas A."/>
            <person name="Wang J."/>
            <person name="Bornberg-Bauer E."/>
            <person name="Korb J."/>
            <person name="Zhang G."/>
            <person name="Liebig J."/>
        </authorList>
    </citation>
    <scope>NUCLEOTIDE SEQUENCE [LARGE SCALE GENOMIC DNA]</scope>
    <source>
        <tissue evidence="2">Whole organism</tissue>
    </source>
</reference>
<dbReference type="InterPro" id="IPR032675">
    <property type="entry name" value="LRR_dom_sf"/>
</dbReference>
<feature type="chain" id="PRO_5001644819" evidence="1">
    <location>
        <begin position="25"/>
        <end position="399"/>
    </location>
</feature>
<dbReference type="AlphaFoldDB" id="A0A067R755"/>
<dbReference type="Gene3D" id="3.80.10.10">
    <property type="entry name" value="Ribonuclease Inhibitor"/>
    <property type="match status" value="2"/>
</dbReference>
<keyword evidence="3" id="KW-1185">Reference proteome</keyword>
<sequence>MIAHDCDTILFDMLVLAVIHPCMAKLVLQRCPDSLCLILCKQLHRLTELKVLKIHAIPTKSIKLAVRNVIVSNMGFLRNLVVFNYVKHCTDSVLEVAACHCRQLEHLSVMFSKKVTAQSVESVKKFQNLKTLNIWGTSITKEYCSQLLDTLLKLEDFSSDQEDVLEGVSQLPLVLKSLTTTHFKNSHDLASLCHLSHLTLHGVDCDLICLKALTNLRELAVSNCRFSCIETFLMSRGEQLTLLKLKEVSGVTMECITYCTRLKTLHLSVHSYTLHIDDLSLLHYKNLEHLAVRGYYLMSYDILLSVYTKLKTLKLSQAHVLQKEVIVNAITAGRWKQMEVVNFDRCVKVESLMYIVQNCYNLKKIIYKVKENLESSELLNLCGLETYLKENNLDIELVL</sequence>
<proteinExistence type="predicted"/>
<dbReference type="OMA" id="CCVNESA"/>
<dbReference type="InParanoid" id="A0A067R755"/>
<accession>A0A067R755</accession>
<dbReference type="Proteomes" id="UP000027135">
    <property type="component" value="Unassembled WGS sequence"/>
</dbReference>
<feature type="signal peptide" evidence="1">
    <location>
        <begin position="1"/>
        <end position="24"/>
    </location>
</feature>